<reference evidence="6" key="1">
    <citation type="journal article" date="2020" name="New Phytol.">
        <title>Comparative genomics reveals dynamic genome evolution in host specialist ectomycorrhizal fungi.</title>
        <authorList>
            <person name="Lofgren L.A."/>
            <person name="Nguyen N.H."/>
            <person name="Vilgalys R."/>
            <person name="Ruytinx J."/>
            <person name="Liao H.L."/>
            <person name="Branco S."/>
            <person name="Kuo A."/>
            <person name="LaButti K."/>
            <person name="Lipzen A."/>
            <person name="Andreopoulos W."/>
            <person name="Pangilinan J."/>
            <person name="Riley R."/>
            <person name="Hundley H."/>
            <person name="Na H."/>
            <person name="Barry K."/>
            <person name="Grigoriev I.V."/>
            <person name="Stajich J.E."/>
            <person name="Kennedy P.G."/>
        </authorList>
    </citation>
    <scope>NUCLEOTIDE SEQUENCE</scope>
    <source>
        <strain evidence="6">DOB743</strain>
    </source>
</reference>
<organism evidence="6 7">
    <name type="scientific">Suillus placidus</name>
    <dbReference type="NCBI Taxonomy" id="48579"/>
    <lineage>
        <taxon>Eukaryota</taxon>
        <taxon>Fungi</taxon>
        <taxon>Dikarya</taxon>
        <taxon>Basidiomycota</taxon>
        <taxon>Agaricomycotina</taxon>
        <taxon>Agaricomycetes</taxon>
        <taxon>Agaricomycetidae</taxon>
        <taxon>Boletales</taxon>
        <taxon>Suillineae</taxon>
        <taxon>Suillaceae</taxon>
        <taxon>Suillus</taxon>
    </lineage>
</organism>
<dbReference type="Pfam" id="PF01416">
    <property type="entry name" value="PseudoU_synth_1"/>
    <property type="match status" value="1"/>
</dbReference>
<dbReference type="InterPro" id="IPR020097">
    <property type="entry name" value="PsdUridine_synth_TruA_a/b_dom"/>
</dbReference>
<dbReference type="GO" id="GO:0005737">
    <property type="term" value="C:cytoplasm"/>
    <property type="evidence" value="ECO:0007669"/>
    <property type="project" value="TreeGrafter"/>
</dbReference>
<dbReference type="AlphaFoldDB" id="A0A9P6ZF35"/>
<feature type="non-terminal residue" evidence="6">
    <location>
        <position position="137"/>
    </location>
</feature>
<dbReference type="SUPFAM" id="SSF55120">
    <property type="entry name" value="Pseudouridine synthase"/>
    <property type="match status" value="1"/>
</dbReference>
<dbReference type="GO" id="GO:0031119">
    <property type="term" value="P:tRNA pseudouridine synthesis"/>
    <property type="evidence" value="ECO:0007669"/>
    <property type="project" value="TreeGrafter"/>
</dbReference>
<evidence type="ECO:0000256" key="3">
    <source>
        <dbReference type="ARBA" id="ARBA00023235"/>
    </source>
</evidence>
<dbReference type="Proteomes" id="UP000714275">
    <property type="component" value="Unassembled WGS sequence"/>
</dbReference>
<protein>
    <recommendedName>
        <fullName evidence="4">tRNA pseudouridine synthase</fullName>
        <ecNumber evidence="4">5.4.99.12</ecNumber>
    </recommendedName>
</protein>
<dbReference type="GO" id="GO:0160147">
    <property type="term" value="F:tRNA pseudouridine(38-40) synthase activity"/>
    <property type="evidence" value="ECO:0007669"/>
    <property type="project" value="UniProtKB-EC"/>
</dbReference>
<keyword evidence="3 4" id="KW-0413">Isomerase</keyword>
<evidence type="ECO:0000256" key="4">
    <source>
        <dbReference type="RuleBase" id="RU003792"/>
    </source>
</evidence>
<evidence type="ECO:0000313" key="6">
    <source>
        <dbReference type="EMBL" id="KAG1761883.1"/>
    </source>
</evidence>
<gene>
    <name evidence="6" type="ORF">EV702DRAFT_1166826</name>
</gene>
<comment type="similarity">
    <text evidence="1 4">Belongs to the tRNA pseudouridine synthase TruA family.</text>
</comment>
<keyword evidence="2 4" id="KW-0819">tRNA processing</keyword>
<evidence type="ECO:0000259" key="5">
    <source>
        <dbReference type="Pfam" id="PF01416"/>
    </source>
</evidence>
<dbReference type="InterPro" id="IPR020103">
    <property type="entry name" value="PsdUridine_synth_cat_dom_sf"/>
</dbReference>
<accession>A0A9P6ZF35</accession>
<evidence type="ECO:0000256" key="1">
    <source>
        <dbReference type="ARBA" id="ARBA00009375"/>
    </source>
</evidence>
<dbReference type="OrthoDB" id="2674419at2759"/>
<dbReference type="Gene3D" id="3.30.70.660">
    <property type="entry name" value="Pseudouridine synthase I, catalytic domain, C-terminal subdomain"/>
    <property type="match status" value="1"/>
</dbReference>
<evidence type="ECO:0000256" key="2">
    <source>
        <dbReference type="ARBA" id="ARBA00022694"/>
    </source>
</evidence>
<dbReference type="InterPro" id="IPR020095">
    <property type="entry name" value="PsdUridine_synth_TruA_C"/>
</dbReference>
<comment type="catalytic activity">
    <reaction evidence="4">
        <text>uridine(38/39/40) in tRNA = pseudouridine(38/39/40) in tRNA</text>
        <dbReference type="Rhea" id="RHEA:22376"/>
        <dbReference type="Rhea" id="RHEA-COMP:10085"/>
        <dbReference type="Rhea" id="RHEA-COMP:10087"/>
        <dbReference type="ChEBI" id="CHEBI:65314"/>
        <dbReference type="ChEBI" id="CHEBI:65315"/>
        <dbReference type="EC" id="5.4.99.12"/>
    </reaction>
</comment>
<dbReference type="PANTHER" id="PTHR11142:SF5">
    <property type="entry name" value="TRNA PSEUDOURIDINE(38_39) SYNTHASE"/>
    <property type="match status" value="1"/>
</dbReference>
<dbReference type="GO" id="GO:1990481">
    <property type="term" value="P:mRNA pseudouridine synthesis"/>
    <property type="evidence" value="ECO:0007669"/>
    <property type="project" value="TreeGrafter"/>
</dbReference>
<dbReference type="PANTHER" id="PTHR11142">
    <property type="entry name" value="PSEUDOURIDYLATE SYNTHASE"/>
    <property type="match status" value="1"/>
</dbReference>
<evidence type="ECO:0000313" key="7">
    <source>
        <dbReference type="Proteomes" id="UP000714275"/>
    </source>
</evidence>
<dbReference type="GO" id="GO:0003723">
    <property type="term" value="F:RNA binding"/>
    <property type="evidence" value="ECO:0007669"/>
    <property type="project" value="InterPro"/>
</dbReference>
<proteinExistence type="inferred from homology"/>
<dbReference type="InterPro" id="IPR001406">
    <property type="entry name" value="PsdUridine_synth_TruA"/>
</dbReference>
<keyword evidence="7" id="KW-1185">Reference proteome</keyword>
<comment type="caution">
    <text evidence="6">The sequence shown here is derived from an EMBL/GenBank/DDBJ whole genome shotgun (WGS) entry which is preliminary data.</text>
</comment>
<name>A0A9P6ZF35_9AGAM</name>
<dbReference type="EC" id="5.4.99.12" evidence="4"/>
<dbReference type="GO" id="GO:0005634">
    <property type="term" value="C:nucleus"/>
    <property type="evidence" value="ECO:0007669"/>
    <property type="project" value="TreeGrafter"/>
</dbReference>
<sequence length="137" mass="15797">MKSATNYLVSEHDFRNLYELDPAKQITNFCCYVMRPEINPVSPESDGDNRVYVFDLVGSAFLYHQVRYMMAVLFLVGTVLEQSSIISNLMNVFPAESDQSPECQLPLMERKPEYQMANALPLMLYTQPWMSHGKQTM</sequence>
<dbReference type="EMBL" id="JABBWD010000298">
    <property type="protein sequence ID" value="KAG1761883.1"/>
    <property type="molecule type" value="Genomic_DNA"/>
</dbReference>
<feature type="domain" description="Pseudouridine synthase I TruA alpha/beta" evidence="5">
    <location>
        <begin position="6"/>
        <end position="97"/>
    </location>
</feature>